<reference evidence="2" key="2">
    <citation type="submission" date="2022-01" db="EMBL/GenBank/DDBJ databases">
        <authorList>
            <person name="Yamashiro T."/>
            <person name="Shiraishi A."/>
            <person name="Satake H."/>
            <person name="Nakayama K."/>
        </authorList>
    </citation>
    <scope>NUCLEOTIDE SEQUENCE</scope>
</reference>
<name>A0ABQ5E8R0_9ASTR</name>
<organism evidence="2 3">
    <name type="scientific">Tanacetum coccineum</name>
    <dbReference type="NCBI Taxonomy" id="301880"/>
    <lineage>
        <taxon>Eukaryota</taxon>
        <taxon>Viridiplantae</taxon>
        <taxon>Streptophyta</taxon>
        <taxon>Embryophyta</taxon>
        <taxon>Tracheophyta</taxon>
        <taxon>Spermatophyta</taxon>
        <taxon>Magnoliopsida</taxon>
        <taxon>eudicotyledons</taxon>
        <taxon>Gunneridae</taxon>
        <taxon>Pentapetalae</taxon>
        <taxon>asterids</taxon>
        <taxon>campanulids</taxon>
        <taxon>Asterales</taxon>
        <taxon>Asteraceae</taxon>
        <taxon>Asteroideae</taxon>
        <taxon>Anthemideae</taxon>
        <taxon>Anthemidinae</taxon>
        <taxon>Tanacetum</taxon>
    </lineage>
</organism>
<feature type="region of interest" description="Disordered" evidence="1">
    <location>
        <begin position="333"/>
        <end position="386"/>
    </location>
</feature>
<evidence type="ECO:0000313" key="3">
    <source>
        <dbReference type="Proteomes" id="UP001151760"/>
    </source>
</evidence>
<gene>
    <name evidence="2" type="ORF">Tco_0955996</name>
</gene>
<accession>A0ABQ5E8R0</accession>
<dbReference type="EMBL" id="BQNB010016054">
    <property type="protein sequence ID" value="GJT47281.1"/>
    <property type="molecule type" value="Genomic_DNA"/>
</dbReference>
<protein>
    <submittedName>
        <fullName evidence="2">Uncharacterized protein</fullName>
    </submittedName>
</protein>
<evidence type="ECO:0000313" key="2">
    <source>
        <dbReference type="EMBL" id="GJT47281.1"/>
    </source>
</evidence>
<reference evidence="2" key="1">
    <citation type="journal article" date="2022" name="Int. J. Mol. Sci.">
        <title>Draft Genome of Tanacetum Coccineum: Genomic Comparison of Closely Related Tanacetum-Family Plants.</title>
        <authorList>
            <person name="Yamashiro T."/>
            <person name="Shiraishi A."/>
            <person name="Nakayama K."/>
            <person name="Satake H."/>
        </authorList>
    </citation>
    <scope>NUCLEOTIDE SEQUENCE</scope>
</reference>
<evidence type="ECO:0000256" key="1">
    <source>
        <dbReference type="SAM" id="MobiDB-lite"/>
    </source>
</evidence>
<feature type="compositionally biased region" description="Polar residues" evidence="1">
    <location>
        <begin position="340"/>
        <end position="357"/>
    </location>
</feature>
<feature type="compositionally biased region" description="Acidic residues" evidence="1">
    <location>
        <begin position="366"/>
        <end position="384"/>
    </location>
</feature>
<keyword evidence="3" id="KW-1185">Reference proteome</keyword>
<proteinExistence type="predicted"/>
<sequence length="449" mass="50862">MSRENPQSTIISEEQLVPCANRLVIKKNNQRVASDSDIADTMLRFVVEILRHHKLYKLVSLTATMSPPDPNNPYTKPPLKNQILRFIKTLGYDEDPDIKMIVVSKMVATRLHQQWRAILSVLYISLTGKDSSWDIDEFEWKTVEISSRSSKMSELLYTRFTKLIITHFLSCNKSISRRSNSELHSAQDDQPITKLSNTIKGDYKFRMEIPNTMISDAIKKSAGYNYYIAKKKESAKDKIVDEPEEQHVSLVKSERGKGFMCYGDQVVNVPNKLKKGIVPRKTRTLTITEETVIGELANSISIQESRTQQRQRSQLTIDRQIVDAVANTLKQKKQAVAREGSSNAHNKHYANSDTNSDAILYSSCSEESENETNDADDSDMDLSDDNLKRDDDAIGFGVFMYNKSTKTPNSTYLSPMVTSSSLDFIQNLLNETPANELTDLVSNLVYTDS</sequence>
<dbReference type="Proteomes" id="UP001151760">
    <property type="component" value="Unassembled WGS sequence"/>
</dbReference>
<comment type="caution">
    <text evidence="2">The sequence shown here is derived from an EMBL/GenBank/DDBJ whole genome shotgun (WGS) entry which is preliminary data.</text>
</comment>